<keyword evidence="1" id="KW-0732">Signal</keyword>
<dbReference type="Proteomes" id="UP000054729">
    <property type="component" value="Unassembled WGS sequence"/>
</dbReference>
<dbReference type="AlphaFoldDB" id="A0A0W1A2M6"/>
<accession>A0A0W1A2M6</accession>
<protein>
    <recommendedName>
        <fullName evidence="4">MetA-pathway of phenol degradation</fullName>
    </recommendedName>
</protein>
<organism evidence="2 3">
    <name type="scientific">Legionella waltersii</name>
    <dbReference type="NCBI Taxonomy" id="66969"/>
    <lineage>
        <taxon>Bacteria</taxon>
        <taxon>Pseudomonadati</taxon>
        <taxon>Pseudomonadota</taxon>
        <taxon>Gammaproteobacteria</taxon>
        <taxon>Legionellales</taxon>
        <taxon>Legionellaceae</taxon>
        <taxon>Legionella</taxon>
    </lineage>
</organism>
<evidence type="ECO:0008006" key="4">
    <source>
        <dbReference type="Google" id="ProtNLM"/>
    </source>
</evidence>
<feature type="chain" id="PRO_5006919332" description="MetA-pathway of phenol degradation" evidence="1">
    <location>
        <begin position="25"/>
        <end position="272"/>
    </location>
</feature>
<name>A0A0W1A2M6_9GAMM</name>
<comment type="caution">
    <text evidence="2">The sequence shown here is derived from an EMBL/GenBank/DDBJ whole genome shotgun (WGS) entry which is preliminary data.</text>
</comment>
<dbReference type="PATRIC" id="fig|66969.6.peg.2762"/>
<keyword evidence="3" id="KW-1185">Reference proteome</keyword>
<proteinExistence type="predicted"/>
<sequence length="272" mass="29852">MNNIITNIRRLSLLLIITSSPTLAMSDELSSESISEPPIQGNFALPTAQQPGPFLAFGQSLIDKNQVQLYISSTIFRNESQTLKTITPNLVFGLSDQASILISTPIAVNYANETSHSHGLGDAYFQGEYAIYDKANANYADQLTVVGGLTLPTGSFEKEPSTGIGSNSYFFGTTFNRMSVDWLGFASSGLNWITKHDNFKQGNQFLYQLGLGRNIKSEPGKYIFSGLIELLGTYSEKDRLRSEIDPDSGGNLVVVTPSLWFSTPKMFYQLGL</sequence>
<dbReference type="InterPro" id="IPR025737">
    <property type="entry name" value="FApF"/>
</dbReference>
<dbReference type="Pfam" id="PF13557">
    <property type="entry name" value="Phenol_MetA_deg"/>
    <property type="match status" value="1"/>
</dbReference>
<reference evidence="2 3" key="1">
    <citation type="submission" date="2015-11" db="EMBL/GenBank/DDBJ databases">
        <title>Genomic analysis of 38 Legionella species identifies large and diverse effector repertoires.</title>
        <authorList>
            <person name="Burstein D."/>
            <person name="Amaro F."/>
            <person name="Zusman T."/>
            <person name="Lifshitz Z."/>
            <person name="Cohen O."/>
            <person name="Gilbert J.A."/>
            <person name="Pupko T."/>
            <person name="Shuman H.A."/>
            <person name="Segal G."/>
        </authorList>
    </citation>
    <scope>NUCLEOTIDE SEQUENCE [LARGE SCALE GENOMIC DNA]</scope>
    <source>
        <strain evidence="2 3">ATCC 51914</strain>
    </source>
</reference>
<dbReference type="EMBL" id="LNZB01000056">
    <property type="protein sequence ID" value="KTD75614.1"/>
    <property type="molecule type" value="Genomic_DNA"/>
</dbReference>
<gene>
    <name evidence="2" type="ORF">Lwal_2552</name>
</gene>
<feature type="signal peptide" evidence="1">
    <location>
        <begin position="1"/>
        <end position="24"/>
    </location>
</feature>
<evidence type="ECO:0000256" key="1">
    <source>
        <dbReference type="SAM" id="SignalP"/>
    </source>
</evidence>
<evidence type="ECO:0000313" key="2">
    <source>
        <dbReference type="EMBL" id="KTD75614.1"/>
    </source>
</evidence>
<evidence type="ECO:0000313" key="3">
    <source>
        <dbReference type="Proteomes" id="UP000054729"/>
    </source>
</evidence>
<dbReference type="RefSeq" id="WP_231951031.1">
    <property type="nucleotide sequence ID" value="NZ_CAAAIQ010000002.1"/>
</dbReference>